<keyword evidence="4" id="KW-0472">Membrane</keyword>
<comment type="subcellular location">
    <subcellularLocation>
        <location evidence="1">Cell outer membrane</location>
    </subcellularLocation>
</comment>
<evidence type="ECO:0000256" key="4">
    <source>
        <dbReference type="ARBA" id="ARBA00023136"/>
    </source>
</evidence>
<dbReference type="EMBL" id="JBHRSL010000002">
    <property type="protein sequence ID" value="MFC3050848.1"/>
    <property type="molecule type" value="Genomic_DNA"/>
</dbReference>
<reference evidence="7" key="1">
    <citation type="journal article" date="2019" name="Int. J. Syst. Evol. Microbiol.">
        <title>The Global Catalogue of Microorganisms (GCM) 10K type strain sequencing project: providing services to taxonomists for standard genome sequencing and annotation.</title>
        <authorList>
            <consortium name="The Broad Institute Genomics Platform"/>
            <consortium name="The Broad Institute Genome Sequencing Center for Infectious Disease"/>
            <person name="Wu L."/>
            <person name="Ma J."/>
        </authorList>
    </citation>
    <scope>NUCLEOTIDE SEQUENCE [LARGE SCALE GENOMIC DNA]</scope>
    <source>
        <strain evidence="7">KCTC 62164</strain>
    </source>
</reference>
<sequence>MRPHHLLAAAFLASEAPELAAQDAAPKWSVGAIGLYEASPFAAEGSELEAFPFVAYRGERFFIEGPMLGYRLTTEDNSDTDELELEVSIIAAMRTLPGESRNKITADIGIIAELETALGEFELMALHDATDTSNGIEVSAEYSRDIQFGKLVVTPSVEVAWQSRKLTNYLWGVTTEQNAKMISDNKTILPVYTPNSDTWVVETNIMARYQLAQQWMLVGLAGVEFLGSTVTDNPGINKDHIFEAGLGLTYSF</sequence>
<evidence type="ECO:0000313" key="7">
    <source>
        <dbReference type="Proteomes" id="UP001595444"/>
    </source>
</evidence>
<comment type="similarity">
    <text evidence="2">Belongs to the MipA/OmpV family.</text>
</comment>
<keyword evidence="7" id="KW-1185">Reference proteome</keyword>
<accession>A0ABV7D1G9</accession>
<protein>
    <submittedName>
        <fullName evidence="6">MipA/OmpV family protein</fullName>
    </submittedName>
</protein>
<dbReference type="RefSeq" id="WP_194212502.1">
    <property type="nucleotide sequence ID" value="NZ_CP061205.1"/>
</dbReference>
<dbReference type="Proteomes" id="UP001595444">
    <property type="component" value="Unassembled WGS sequence"/>
</dbReference>
<dbReference type="InterPro" id="IPR010583">
    <property type="entry name" value="MipA"/>
</dbReference>
<organism evidence="6 7">
    <name type="scientific">Kordiimonas pumila</name>
    <dbReference type="NCBI Taxonomy" id="2161677"/>
    <lineage>
        <taxon>Bacteria</taxon>
        <taxon>Pseudomonadati</taxon>
        <taxon>Pseudomonadota</taxon>
        <taxon>Alphaproteobacteria</taxon>
        <taxon>Kordiimonadales</taxon>
        <taxon>Kordiimonadaceae</taxon>
        <taxon>Kordiimonas</taxon>
    </lineage>
</organism>
<evidence type="ECO:0000256" key="1">
    <source>
        <dbReference type="ARBA" id="ARBA00004442"/>
    </source>
</evidence>
<evidence type="ECO:0000256" key="3">
    <source>
        <dbReference type="ARBA" id="ARBA00022729"/>
    </source>
</evidence>
<evidence type="ECO:0000256" key="5">
    <source>
        <dbReference type="ARBA" id="ARBA00023237"/>
    </source>
</evidence>
<proteinExistence type="inferred from homology"/>
<evidence type="ECO:0000313" key="6">
    <source>
        <dbReference type="EMBL" id="MFC3050848.1"/>
    </source>
</evidence>
<name>A0ABV7D1G9_9PROT</name>
<comment type="caution">
    <text evidence="6">The sequence shown here is derived from an EMBL/GenBank/DDBJ whole genome shotgun (WGS) entry which is preliminary data.</text>
</comment>
<gene>
    <name evidence="6" type="ORF">ACFOKA_02905</name>
</gene>
<dbReference type="Pfam" id="PF06629">
    <property type="entry name" value="MipA"/>
    <property type="match status" value="1"/>
</dbReference>
<keyword evidence="5" id="KW-0998">Cell outer membrane</keyword>
<keyword evidence="3" id="KW-0732">Signal</keyword>
<dbReference type="PANTHER" id="PTHR38776:SF1">
    <property type="entry name" value="MLTA-INTERACTING PROTEIN-RELATED"/>
    <property type="match status" value="1"/>
</dbReference>
<dbReference type="PANTHER" id="PTHR38776">
    <property type="entry name" value="MLTA-INTERACTING PROTEIN-RELATED"/>
    <property type="match status" value="1"/>
</dbReference>
<evidence type="ECO:0000256" key="2">
    <source>
        <dbReference type="ARBA" id="ARBA00005722"/>
    </source>
</evidence>